<gene>
    <name evidence="1" type="ORF">BJ138DRAFT_1115979</name>
</gene>
<accession>A0ACB8A4G8</accession>
<comment type="caution">
    <text evidence="1">The sequence shown here is derived from an EMBL/GenBank/DDBJ whole genome shotgun (WGS) entry which is preliminary data.</text>
</comment>
<sequence length="181" mass="19097">MLSSVLALVTLFGGALAVEYTCEDKAVLSTSFVGQNSDVKAETFSCSNSLSEFSALSAASTADDPTDVCGASCTTNCFTPSGGGPNPNDCQIIVDALLYDSQNIGALFTIAANTSGVAMTYATCETFIIDQASYDLTYCRDDWSNVVEYVAFNCQSTQNAHGGNCVATDERWFIQVQTATT</sequence>
<evidence type="ECO:0000313" key="2">
    <source>
        <dbReference type="Proteomes" id="UP000790377"/>
    </source>
</evidence>
<proteinExistence type="predicted"/>
<dbReference type="EMBL" id="MU267832">
    <property type="protein sequence ID" value="KAH7908280.1"/>
    <property type="molecule type" value="Genomic_DNA"/>
</dbReference>
<dbReference type="Proteomes" id="UP000790377">
    <property type="component" value="Unassembled WGS sequence"/>
</dbReference>
<reference evidence="1" key="1">
    <citation type="journal article" date="2021" name="New Phytol.">
        <title>Evolutionary innovations through gain and loss of genes in the ectomycorrhizal Boletales.</title>
        <authorList>
            <person name="Wu G."/>
            <person name="Miyauchi S."/>
            <person name="Morin E."/>
            <person name="Kuo A."/>
            <person name="Drula E."/>
            <person name="Varga T."/>
            <person name="Kohler A."/>
            <person name="Feng B."/>
            <person name="Cao Y."/>
            <person name="Lipzen A."/>
            <person name="Daum C."/>
            <person name="Hundley H."/>
            <person name="Pangilinan J."/>
            <person name="Johnson J."/>
            <person name="Barry K."/>
            <person name="LaButti K."/>
            <person name="Ng V."/>
            <person name="Ahrendt S."/>
            <person name="Min B."/>
            <person name="Choi I.G."/>
            <person name="Park H."/>
            <person name="Plett J.M."/>
            <person name="Magnuson J."/>
            <person name="Spatafora J.W."/>
            <person name="Nagy L.G."/>
            <person name="Henrissat B."/>
            <person name="Grigoriev I.V."/>
            <person name="Yang Z.L."/>
            <person name="Xu J."/>
            <person name="Martin F.M."/>
        </authorList>
    </citation>
    <scope>NUCLEOTIDE SEQUENCE</scope>
    <source>
        <strain evidence="1">ATCC 28755</strain>
    </source>
</reference>
<keyword evidence="2" id="KW-1185">Reference proteome</keyword>
<organism evidence="1 2">
    <name type="scientific">Hygrophoropsis aurantiaca</name>
    <dbReference type="NCBI Taxonomy" id="72124"/>
    <lineage>
        <taxon>Eukaryota</taxon>
        <taxon>Fungi</taxon>
        <taxon>Dikarya</taxon>
        <taxon>Basidiomycota</taxon>
        <taxon>Agaricomycotina</taxon>
        <taxon>Agaricomycetes</taxon>
        <taxon>Agaricomycetidae</taxon>
        <taxon>Boletales</taxon>
        <taxon>Coniophorineae</taxon>
        <taxon>Hygrophoropsidaceae</taxon>
        <taxon>Hygrophoropsis</taxon>
    </lineage>
</organism>
<evidence type="ECO:0000313" key="1">
    <source>
        <dbReference type="EMBL" id="KAH7908280.1"/>
    </source>
</evidence>
<name>A0ACB8A4G8_9AGAM</name>
<protein>
    <submittedName>
        <fullName evidence="1">Uncharacterized protein</fullName>
    </submittedName>
</protein>